<feature type="compositionally biased region" description="Polar residues" evidence="1">
    <location>
        <begin position="408"/>
        <end position="423"/>
    </location>
</feature>
<organism evidence="2 3">
    <name type="scientific">Neohortaea acidophila</name>
    <dbReference type="NCBI Taxonomy" id="245834"/>
    <lineage>
        <taxon>Eukaryota</taxon>
        <taxon>Fungi</taxon>
        <taxon>Dikarya</taxon>
        <taxon>Ascomycota</taxon>
        <taxon>Pezizomycotina</taxon>
        <taxon>Dothideomycetes</taxon>
        <taxon>Dothideomycetidae</taxon>
        <taxon>Mycosphaerellales</taxon>
        <taxon>Teratosphaeriaceae</taxon>
        <taxon>Neohortaea</taxon>
    </lineage>
</organism>
<name>A0A6A6PLE4_9PEZI</name>
<proteinExistence type="predicted"/>
<feature type="compositionally biased region" description="Polar residues" evidence="1">
    <location>
        <begin position="385"/>
        <end position="401"/>
    </location>
</feature>
<evidence type="ECO:0008006" key="4">
    <source>
        <dbReference type="Google" id="ProtNLM"/>
    </source>
</evidence>
<feature type="region of interest" description="Disordered" evidence="1">
    <location>
        <begin position="298"/>
        <end position="320"/>
    </location>
</feature>
<keyword evidence="3" id="KW-1185">Reference proteome</keyword>
<dbReference type="AlphaFoldDB" id="A0A6A6PLE4"/>
<dbReference type="RefSeq" id="XP_033587325.1">
    <property type="nucleotide sequence ID" value="XM_033730085.1"/>
</dbReference>
<gene>
    <name evidence="2" type="ORF">BDY17DRAFT_199852</name>
</gene>
<reference evidence="2" key="1">
    <citation type="journal article" date="2020" name="Stud. Mycol.">
        <title>101 Dothideomycetes genomes: a test case for predicting lifestyles and emergence of pathogens.</title>
        <authorList>
            <person name="Haridas S."/>
            <person name="Albert R."/>
            <person name="Binder M."/>
            <person name="Bloem J."/>
            <person name="Labutti K."/>
            <person name="Salamov A."/>
            <person name="Andreopoulos B."/>
            <person name="Baker S."/>
            <person name="Barry K."/>
            <person name="Bills G."/>
            <person name="Bluhm B."/>
            <person name="Cannon C."/>
            <person name="Castanera R."/>
            <person name="Culley D."/>
            <person name="Daum C."/>
            <person name="Ezra D."/>
            <person name="Gonzalez J."/>
            <person name="Henrissat B."/>
            <person name="Kuo A."/>
            <person name="Liang C."/>
            <person name="Lipzen A."/>
            <person name="Lutzoni F."/>
            <person name="Magnuson J."/>
            <person name="Mondo S."/>
            <person name="Nolan M."/>
            <person name="Ohm R."/>
            <person name="Pangilinan J."/>
            <person name="Park H.-J."/>
            <person name="Ramirez L."/>
            <person name="Alfaro M."/>
            <person name="Sun H."/>
            <person name="Tritt A."/>
            <person name="Yoshinaga Y."/>
            <person name="Zwiers L.-H."/>
            <person name="Turgeon B."/>
            <person name="Goodwin S."/>
            <person name="Spatafora J."/>
            <person name="Crous P."/>
            <person name="Grigoriev I."/>
        </authorList>
    </citation>
    <scope>NUCLEOTIDE SEQUENCE</scope>
    <source>
        <strain evidence="2">CBS 113389</strain>
    </source>
</reference>
<evidence type="ECO:0000256" key="1">
    <source>
        <dbReference type="SAM" id="MobiDB-lite"/>
    </source>
</evidence>
<feature type="compositionally biased region" description="Basic and acidic residues" evidence="1">
    <location>
        <begin position="347"/>
        <end position="358"/>
    </location>
</feature>
<evidence type="ECO:0000313" key="2">
    <source>
        <dbReference type="EMBL" id="KAF2480755.1"/>
    </source>
</evidence>
<feature type="region of interest" description="Disordered" evidence="1">
    <location>
        <begin position="87"/>
        <end position="107"/>
    </location>
</feature>
<dbReference type="EMBL" id="MU001639">
    <property type="protein sequence ID" value="KAF2480755.1"/>
    <property type="molecule type" value="Genomic_DNA"/>
</dbReference>
<sequence length="699" mass="76781">MADEVNYLRYRNIVLETELRMVKDQLAQAQSGTQYLLHCLSTQSQYVTHDHNLASTLAAIPTFSGIERHSAGQPQNLSSAQASFDPGSSLFPHFRPHPRNQDRDESEQDLLTFNDRGASSAEARAAGELTSASGSNSTLIDSEVVTPLTAFDLDNEDQLIALEVHSGNSYLTEDTVGKSGCFPTDLRPAASANYGETPLENSRANTAEQQHSDHCNVGGWVACQPPKPSEPVLIFDRPFAHHEHNRLMGAAVFIESMTGEERATHWRVLEKDSNRHTAADWKQYYDYVVRPAFLAKYGPQDSGEEGQTKDKMIEREPDKEHELERILDTYGTGGLKASRWAFTARQSESDMSRADEGANQRPNSPSAGGVGDDTHPLGLMVQRIDSPTITPGSQSDTTQSGEMMEASHANSVKSSAPMSTQQTSTVVEPVHVHGSRGIVGEGLPEFTFDPFKQRPGPRPSNPTICRSFGNASHVLYKFNCKDENLFRTMLISNIPANITLTDILSAVRGGKIVSTRFFETVGMRTNPPIQTNAATIEFLGSNAAKACVDFVKANPIRFWSTTEDAPVQAKVEMLRMAPTRPLDPQLLADFREGLTRVLFIIDTDARWTAEQIVSEFVRGEVTRPLKAGRDEDGILFFEFGDAKSAGEAWRVVDRCYWFFGGAQKGFFPDPCAGSLEEVRGVGVVGKTEDGVLGKDEGQA</sequence>
<dbReference type="OrthoDB" id="5244622at2759"/>
<feature type="region of interest" description="Disordered" evidence="1">
    <location>
        <begin position="343"/>
        <end position="423"/>
    </location>
</feature>
<feature type="compositionally biased region" description="Basic and acidic residues" evidence="1">
    <location>
        <begin position="306"/>
        <end position="320"/>
    </location>
</feature>
<protein>
    <recommendedName>
        <fullName evidence="4">RRM domain-containing protein</fullName>
    </recommendedName>
</protein>
<dbReference type="GeneID" id="54471087"/>
<evidence type="ECO:0000313" key="3">
    <source>
        <dbReference type="Proteomes" id="UP000799767"/>
    </source>
</evidence>
<accession>A0A6A6PLE4</accession>
<dbReference type="Proteomes" id="UP000799767">
    <property type="component" value="Unassembled WGS sequence"/>
</dbReference>